<organism evidence="1 2">
    <name type="scientific">Emydomyces testavorans</name>
    <dbReference type="NCBI Taxonomy" id="2070801"/>
    <lineage>
        <taxon>Eukaryota</taxon>
        <taxon>Fungi</taxon>
        <taxon>Dikarya</taxon>
        <taxon>Ascomycota</taxon>
        <taxon>Pezizomycotina</taxon>
        <taxon>Eurotiomycetes</taxon>
        <taxon>Eurotiomycetidae</taxon>
        <taxon>Onygenales</taxon>
        <taxon>Nannizziopsiaceae</taxon>
        <taxon>Emydomyces</taxon>
    </lineage>
</organism>
<dbReference type="EMBL" id="CP120629">
    <property type="protein sequence ID" value="WEW60206.1"/>
    <property type="molecule type" value="Genomic_DNA"/>
</dbReference>
<reference evidence="1" key="1">
    <citation type="submission" date="2023-03" db="EMBL/GenBank/DDBJ databases">
        <title>Emydomyces testavorans Genome Sequence.</title>
        <authorList>
            <person name="Hoyer L."/>
        </authorList>
    </citation>
    <scope>NUCLEOTIDE SEQUENCE</scope>
    <source>
        <strain evidence="1">16-2883</strain>
    </source>
</reference>
<evidence type="ECO:0000313" key="2">
    <source>
        <dbReference type="Proteomes" id="UP001219355"/>
    </source>
</evidence>
<keyword evidence="2" id="KW-1185">Reference proteome</keyword>
<proteinExistence type="predicted"/>
<protein>
    <submittedName>
        <fullName evidence="1">Uncharacterized protein</fullName>
    </submittedName>
</protein>
<dbReference type="AlphaFoldDB" id="A0AAF0IKZ4"/>
<dbReference type="Proteomes" id="UP001219355">
    <property type="component" value="Chromosome 3"/>
</dbReference>
<sequence>MLTQTRAVTIRDGLPESVNDLIGSRLIWHAVRCLSNLSFSPKLECFARVFNNCDLGPKIHQWQEKYDDADVSFYFATTKEDDSDSSDQSRSGVLLCRREPKTTVHCFDGATSAFTPINKPPSGNPPAVPRECAFVVPSGYAPNRIFVVSDRINMPSVTVA</sequence>
<gene>
    <name evidence="1" type="ORF">PRK78_005691</name>
</gene>
<accession>A0AAF0IKZ4</accession>
<name>A0AAF0IKZ4_9EURO</name>
<evidence type="ECO:0000313" key="1">
    <source>
        <dbReference type="EMBL" id="WEW60206.1"/>
    </source>
</evidence>